<evidence type="ECO:0000313" key="2">
    <source>
        <dbReference type="Proteomes" id="UP000823775"/>
    </source>
</evidence>
<keyword evidence="2" id="KW-1185">Reference proteome</keyword>
<sequence>DPTKVTFKFLDFEITPMLEEALGLKVSLWLRKAKDDGLGWSTPSRVLNIRKAMISTKKKFLALDRIRKEYEPSPSQLIS</sequence>
<accession>A0ABS8SR57</accession>
<dbReference type="Proteomes" id="UP000823775">
    <property type="component" value="Unassembled WGS sequence"/>
</dbReference>
<feature type="non-terminal residue" evidence="1">
    <location>
        <position position="1"/>
    </location>
</feature>
<protein>
    <submittedName>
        <fullName evidence="1">Uncharacterized protein</fullName>
    </submittedName>
</protein>
<evidence type="ECO:0000313" key="1">
    <source>
        <dbReference type="EMBL" id="MCD7461486.1"/>
    </source>
</evidence>
<proteinExistence type="predicted"/>
<comment type="caution">
    <text evidence="1">The sequence shown here is derived from an EMBL/GenBank/DDBJ whole genome shotgun (WGS) entry which is preliminary data.</text>
</comment>
<reference evidence="1 2" key="1">
    <citation type="journal article" date="2021" name="BMC Genomics">
        <title>Datura genome reveals duplications of psychoactive alkaloid biosynthetic genes and high mutation rate following tissue culture.</title>
        <authorList>
            <person name="Rajewski A."/>
            <person name="Carter-House D."/>
            <person name="Stajich J."/>
            <person name="Litt A."/>
        </authorList>
    </citation>
    <scope>NUCLEOTIDE SEQUENCE [LARGE SCALE GENOMIC DNA]</scope>
    <source>
        <strain evidence="1">AR-01</strain>
    </source>
</reference>
<name>A0ABS8SR57_DATST</name>
<organism evidence="1 2">
    <name type="scientific">Datura stramonium</name>
    <name type="common">Jimsonweed</name>
    <name type="synonym">Common thornapple</name>
    <dbReference type="NCBI Taxonomy" id="4076"/>
    <lineage>
        <taxon>Eukaryota</taxon>
        <taxon>Viridiplantae</taxon>
        <taxon>Streptophyta</taxon>
        <taxon>Embryophyta</taxon>
        <taxon>Tracheophyta</taxon>
        <taxon>Spermatophyta</taxon>
        <taxon>Magnoliopsida</taxon>
        <taxon>eudicotyledons</taxon>
        <taxon>Gunneridae</taxon>
        <taxon>Pentapetalae</taxon>
        <taxon>asterids</taxon>
        <taxon>lamiids</taxon>
        <taxon>Solanales</taxon>
        <taxon>Solanaceae</taxon>
        <taxon>Solanoideae</taxon>
        <taxon>Datureae</taxon>
        <taxon>Datura</taxon>
    </lineage>
</organism>
<dbReference type="EMBL" id="JACEIK010000727">
    <property type="protein sequence ID" value="MCD7461486.1"/>
    <property type="molecule type" value="Genomic_DNA"/>
</dbReference>
<gene>
    <name evidence="1" type="ORF">HAX54_046234</name>
</gene>